<accession>A0ABR3EK44</accession>
<comment type="caution">
    <text evidence="2">The sequence shown here is derived from an EMBL/GenBank/DDBJ whole genome shotgun (WGS) entry which is preliminary data.</text>
</comment>
<feature type="compositionally biased region" description="Polar residues" evidence="1">
    <location>
        <begin position="71"/>
        <end position="89"/>
    </location>
</feature>
<keyword evidence="3" id="KW-1185">Reference proteome</keyword>
<reference evidence="2 3" key="1">
    <citation type="submission" date="2024-02" db="EMBL/GenBank/DDBJ databases">
        <title>A draft genome for the cacao thread blight pathogen Marasmius crinis-equi.</title>
        <authorList>
            <person name="Cohen S.P."/>
            <person name="Baruah I.K."/>
            <person name="Amoako-Attah I."/>
            <person name="Bukari Y."/>
            <person name="Meinhardt L.W."/>
            <person name="Bailey B.A."/>
        </authorList>
    </citation>
    <scope>NUCLEOTIDE SEQUENCE [LARGE SCALE GENOMIC DNA]</scope>
    <source>
        <strain evidence="2 3">GH-76</strain>
    </source>
</reference>
<name>A0ABR3EK44_9AGAR</name>
<dbReference type="EMBL" id="JBAHYK010003726">
    <property type="protein sequence ID" value="KAL0563259.1"/>
    <property type="molecule type" value="Genomic_DNA"/>
</dbReference>
<dbReference type="Proteomes" id="UP001465976">
    <property type="component" value="Unassembled WGS sequence"/>
</dbReference>
<proteinExistence type="predicted"/>
<feature type="region of interest" description="Disordered" evidence="1">
    <location>
        <begin position="49"/>
        <end position="104"/>
    </location>
</feature>
<evidence type="ECO:0000313" key="3">
    <source>
        <dbReference type="Proteomes" id="UP001465976"/>
    </source>
</evidence>
<organism evidence="2 3">
    <name type="scientific">Marasmius crinis-equi</name>
    <dbReference type="NCBI Taxonomy" id="585013"/>
    <lineage>
        <taxon>Eukaryota</taxon>
        <taxon>Fungi</taxon>
        <taxon>Dikarya</taxon>
        <taxon>Basidiomycota</taxon>
        <taxon>Agaricomycotina</taxon>
        <taxon>Agaricomycetes</taxon>
        <taxon>Agaricomycetidae</taxon>
        <taxon>Agaricales</taxon>
        <taxon>Marasmiineae</taxon>
        <taxon>Marasmiaceae</taxon>
        <taxon>Marasmius</taxon>
    </lineage>
</organism>
<sequence length="180" mass="20256">MTQTLLQETYVLRHVLGGRQTRSGFFYSPFVVDTSIEFDSLLHSGAEKHKQTLDSPLSTAPTSRAALPEPTSDNQTLESPLSTALTSRAASPEPTEPTPTTKAQDRFLEWVMNRLVDLEENQSTADVDGDDVQGKKRRRWQKRKLAETEEEEGQVMSEEQVQRPCSFFTHFGVSELLSEP</sequence>
<feature type="region of interest" description="Disordered" evidence="1">
    <location>
        <begin position="121"/>
        <end position="160"/>
    </location>
</feature>
<evidence type="ECO:0000256" key="1">
    <source>
        <dbReference type="SAM" id="MobiDB-lite"/>
    </source>
</evidence>
<protein>
    <submittedName>
        <fullName evidence="2">Uncharacterized protein</fullName>
    </submittedName>
</protein>
<feature type="compositionally biased region" description="Polar residues" evidence="1">
    <location>
        <begin position="53"/>
        <end position="62"/>
    </location>
</feature>
<gene>
    <name evidence="2" type="ORF">V5O48_018816</name>
</gene>
<evidence type="ECO:0000313" key="2">
    <source>
        <dbReference type="EMBL" id="KAL0563259.1"/>
    </source>
</evidence>